<keyword evidence="2" id="KW-1185">Reference proteome</keyword>
<proteinExistence type="predicted"/>
<dbReference type="RefSeq" id="WP_183569691.1">
    <property type="nucleotide sequence ID" value="NZ_JACHOP010000009.1"/>
</dbReference>
<dbReference type="AlphaFoldDB" id="A0A840ZM03"/>
<sequence>MSRRVIWDRTGGNPIPHVSKELRIDPYVCSGALHTIKQSAGLRPNDDVMIYDNGDVTGRLNGDEIGNLYDEH</sequence>
<reference evidence="1 2" key="1">
    <citation type="submission" date="2020-08" db="EMBL/GenBank/DDBJ databases">
        <title>Genomic Encyclopedia of Type Strains, Phase IV (KMG-IV): sequencing the most valuable type-strain genomes for metagenomic binning, comparative biology and taxonomic classification.</title>
        <authorList>
            <person name="Goeker M."/>
        </authorList>
    </citation>
    <scope>NUCLEOTIDE SEQUENCE [LARGE SCALE GENOMIC DNA]</scope>
    <source>
        <strain evidence="1 2">DSM 2163</strain>
    </source>
</reference>
<organism evidence="1 2">
    <name type="scientific">Methylorubrum rhodinum</name>
    <dbReference type="NCBI Taxonomy" id="29428"/>
    <lineage>
        <taxon>Bacteria</taxon>
        <taxon>Pseudomonadati</taxon>
        <taxon>Pseudomonadota</taxon>
        <taxon>Alphaproteobacteria</taxon>
        <taxon>Hyphomicrobiales</taxon>
        <taxon>Methylobacteriaceae</taxon>
        <taxon>Methylorubrum</taxon>
    </lineage>
</organism>
<evidence type="ECO:0000313" key="1">
    <source>
        <dbReference type="EMBL" id="MBB5757813.1"/>
    </source>
</evidence>
<dbReference type="EMBL" id="JACHOP010000009">
    <property type="protein sequence ID" value="MBB5757813.1"/>
    <property type="molecule type" value="Genomic_DNA"/>
</dbReference>
<gene>
    <name evidence="1" type="ORF">HNR00_002529</name>
</gene>
<dbReference type="Proteomes" id="UP000583454">
    <property type="component" value="Unassembled WGS sequence"/>
</dbReference>
<name>A0A840ZM03_9HYPH</name>
<comment type="caution">
    <text evidence="1">The sequence shown here is derived from an EMBL/GenBank/DDBJ whole genome shotgun (WGS) entry which is preliminary data.</text>
</comment>
<accession>A0A840ZM03</accession>
<evidence type="ECO:0000313" key="2">
    <source>
        <dbReference type="Proteomes" id="UP000583454"/>
    </source>
</evidence>
<protein>
    <submittedName>
        <fullName evidence="1">Uncharacterized protein</fullName>
    </submittedName>
</protein>